<dbReference type="InterPro" id="IPR050121">
    <property type="entry name" value="Cytochrome_P450_monoxygenase"/>
</dbReference>
<feature type="binding site" description="axial binding residue" evidence="5">
    <location>
        <position position="496"/>
    </location>
    <ligand>
        <name>heme</name>
        <dbReference type="ChEBI" id="CHEBI:30413"/>
    </ligand>
    <ligandPart>
        <name>Fe</name>
        <dbReference type="ChEBI" id="CHEBI:18248"/>
    </ligandPart>
</feature>
<dbReference type="GO" id="GO:0005506">
    <property type="term" value="F:iron ion binding"/>
    <property type="evidence" value="ECO:0007669"/>
    <property type="project" value="InterPro"/>
</dbReference>
<evidence type="ECO:0008006" key="9">
    <source>
        <dbReference type="Google" id="ProtNLM"/>
    </source>
</evidence>
<evidence type="ECO:0000256" key="1">
    <source>
        <dbReference type="ARBA" id="ARBA00001971"/>
    </source>
</evidence>
<evidence type="ECO:0000256" key="4">
    <source>
        <dbReference type="ARBA" id="ARBA00023004"/>
    </source>
</evidence>
<dbReference type="InterPro" id="IPR001128">
    <property type="entry name" value="Cyt_P450"/>
</dbReference>
<dbReference type="PANTHER" id="PTHR24305:SF166">
    <property type="entry name" value="CYTOCHROME P450 12A4, MITOCHONDRIAL-RELATED"/>
    <property type="match status" value="1"/>
</dbReference>
<dbReference type="CDD" id="cd11059">
    <property type="entry name" value="CYP_fungal"/>
    <property type="match status" value="1"/>
</dbReference>
<keyword evidence="5 6" id="KW-0349">Heme</keyword>
<dbReference type="PANTHER" id="PTHR24305">
    <property type="entry name" value="CYTOCHROME P450"/>
    <property type="match status" value="1"/>
</dbReference>
<dbReference type="GO" id="GO:0020037">
    <property type="term" value="F:heme binding"/>
    <property type="evidence" value="ECO:0007669"/>
    <property type="project" value="InterPro"/>
</dbReference>
<dbReference type="AlphaFoldDB" id="A0A9P8I4I0"/>
<gene>
    <name evidence="7" type="ORF">FGG08_002551</name>
</gene>
<accession>A0A9P8I4I0</accession>
<proteinExistence type="inferred from homology"/>
<keyword evidence="3 5" id="KW-0479">Metal-binding</keyword>
<protein>
    <recommendedName>
        <fullName evidence="9">Cytochrome P450</fullName>
    </recommendedName>
</protein>
<dbReference type="Pfam" id="PF00067">
    <property type="entry name" value="p450"/>
    <property type="match status" value="1"/>
</dbReference>
<comment type="cofactor">
    <cofactor evidence="1 5">
        <name>heme</name>
        <dbReference type="ChEBI" id="CHEBI:30413"/>
    </cofactor>
</comment>
<dbReference type="InterPro" id="IPR017972">
    <property type="entry name" value="Cyt_P450_CS"/>
</dbReference>
<evidence type="ECO:0000256" key="5">
    <source>
        <dbReference type="PIRSR" id="PIRSR602403-1"/>
    </source>
</evidence>
<evidence type="ECO:0000313" key="7">
    <source>
        <dbReference type="EMBL" id="KAH0543125.1"/>
    </source>
</evidence>
<dbReference type="InterPro" id="IPR036396">
    <property type="entry name" value="Cyt_P450_sf"/>
</dbReference>
<evidence type="ECO:0000256" key="3">
    <source>
        <dbReference type="ARBA" id="ARBA00022723"/>
    </source>
</evidence>
<dbReference type="Proteomes" id="UP000698800">
    <property type="component" value="Unassembled WGS sequence"/>
</dbReference>
<keyword evidence="8" id="KW-1185">Reference proteome</keyword>
<comment type="caution">
    <text evidence="7">The sequence shown here is derived from an EMBL/GenBank/DDBJ whole genome shotgun (WGS) entry which is preliminary data.</text>
</comment>
<name>A0A9P8I4I0_9PEZI</name>
<dbReference type="GO" id="GO:0004497">
    <property type="term" value="F:monooxygenase activity"/>
    <property type="evidence" value="ECO:0007669"/>
    <property type="project" value="UniProtKB-KW"/>
</dbReference>
<evidence type="ECO:0000313" key="8">
    <source>
        <dbReference type="Proteomes" id="UP000698800"/>
    </source>
</evidence>
<comment type="similarity">
    <text evidence="2 6">Belongs to the cytochrome P450 family.</text>
</comment>
<sequence>MLNILILSSLIVLALLIYHHIIYPVFLSPLSRIPNAHPLAPITPLWCLSIRYRACENITLYEAHKKLGPVVRIGPNEVSVACQEGGVKVIYGKGWEKPQWHEVFMNFGVPNLFSTRWSGPHAIRKRRISNIFSKSYLHASADFFVAARTILYERYLPLLAGLASRSEPVDIVELNYSSMMDIASAYLLGLPNSSNFLQDVPTRRRWLSGYRGRIPHFFWLFYLPNFTAWVEKWTGITLVPKFVGEATSYIEDWCMAMCRKAEAAVGEAKAAGKELKAGDNPVVWRQIRTAWEQERRKEGKEMTPEMLQQCRLEVASEMLDDLGICPPSYPIDFPFKTNHNIRSPSLTVAAHETSGITMTYTLWELSRNPDLQNRLHAELQTLEPSSAFHKATPSIAPPKTTDSLPLLDAVLMETLRRHSALQGPLHRVTPPDATLGPYTGLPANVIVHSNAYTLHRNPDVFPDPDKWSPERWFEEDTEAGRKERWFWAFGSGGRMCVGSHLAILSMKHILSAIYRNYTTRVVNDEGIEQEDGFIVGPKSGKLILAFEAREK</sequence>
<organism evidence="7 8">
    <name type="scientific">Glutinoglossum americanum</name>
    <dbReference type="NCBI Taxonomy" id="1670608"/>
    <lineage>
        <taxon>Eukaryota</taxon>
        <taxon>Fungi</taxon>
        <taxon>Dikarya</taxon>
        <taxon>Ascomycota</taxon>
        <taxon>Pezizomycotina</taxon>
        <taxon>Geoglossomycetes</taxon>
        <taxon>Geoglossales</taxon>
        <taxon>Geoglossaceae</taxon>
        <taxon>Glutinoglossum</taxon>
    </lineage>
</organism>
<evidence type="ECO:0000256" key="2">
    <source>
        <dbReference type="ARBA" id="ARBA00010617"/>
    </source>
</evidence>
<dbReference type="EMBL" id="JAGHQL010000039">
    <property type="protein sequence ID" value="KAH0543125.1"/>
    <property type="molecule type" value="Genomic_DNA"/>
</dbReference>
<keyword evidence="4 5" id="KW-0408">Iron</keyword>
<evidence type="ECO:0000256" key="6">
    <source>
        <dbReference type="RuleBase" id="RU000461"/>
    </source>
</evidence>
<dbReference type="InterPro" id="IPR002403">
    <property type="entry name" value="Cyt_P450_E_grp-IV"/>
</dbReference>
<dbReference type="PROSITE" id="PS00086">
    <property type="entry name" value="CYTOCHROME_P450"/>
    <property type="match status" value="1"/>
</dbReference>
<dbReference type="SUPFAM" id="SSF48264">
    <property type="entry name" value="Cytochrome P450"/>
    <property type="match status" value="1"/>
</dbReference>
<keyword evidence="6" id="KW-0503">Monooxygenase</keyword>
<dbReference type="GO" id="GO:0016705">
    <property type="term" value="F:oxidoreductase activity, acting on paired donors, with incorporation or reduction of molecular oxygen"/>
    <property type="evidence" value="ECO:0007669"/>
    <property type="project" value="InterPro"/>
</dbReference>
<dbReference type="Gene3D" id="1.10.630.10">
    <property type="entry name" value="Cytochrome P450"/>
    <property type="match status" value="1"/>
</dbReference>
<dbReference type="PRINTS" id="PR00465">
    <property type="entry name" value="EP450IV"/>
</dbReference>
<dbReference type="OrthoDB" id="1470350at2759"/>
<reference evidence="7" key="1">
    <citation type="submission" date="2021-03" db="EMBL/GenBank/DDBJ databases">
        <title>Comparative genomics and phylogenomic investigation of the class Geoglossomycetes provide insights into ecological specialization and systematics.</title>
        <authorList>
            <person name="Melie T."/>
            <person name="Pirro S."/>
            <person name="Miller A.N."/>
            <person name="Quandt A."/>
        </authorList>
    </citation>
    <scope>NUCLEOTIDE SEQUENCE</scope>
    <source>
        <strain evidence="7">GBOQ0MN5Z8</strain>
    </source>
</reference>
<keyword evidence="6" id="KW-0560">Oxidoreductase</keyword>
<dbReference type="PRINTS" id="PR00385">
    <property type="entry name" value="P450"/>
</dbReference>